<dbReference type="EMBL" id="CP148066">
    <property type="protein sequence ID" value="WXL28511.1"/>
    <property type="molecule type" value="Genomic_DNA"/>
</dbReference>
<organism evidence="1 2">
    <name type="scientific">[Mycoplasma] gypis</name>
    <dbReference type="NCBI Taxonomy" id="92404"/>
    <lineage>
        <taxon>Bacteria</taxon>
        <taxon>Bacillati</taxon>
        <taxon>Mycoplasmatota</taxon>
        <taxon>Mycoplasmoidales</taxon>
        <taxon>Metamycoplasmataceae</taxon>
        <taxon>Metamycoplasma</taxon>
    </lineage>
</organism>
<sequence length="212" mass="24916">MTTINRALVPIFNKKTSNLLLFKNPEFVIWTQIYSKEDFEKNDNLELEELNINPTDFDKQVFGDAFIEDKMFFISSTKIYDQILNPGDTWNMKDEKSNFGHSNVITYLLERFSTHLNEKQPQACFVLVDIDPKTPNSLRPFYIWADKNIVEQEYQNSLNTMSDESQIKMTKYINEVELPKANNIYLTNEGVKNYIKRIKIFSDHFISVSKKA</sequence>
<protein>
    <submittedName>
        <fullName evidence="1">Uncharacterized protein</fullName>
    </submittedName>
</protein>
<evidence type="ECO:0000313" key="2">
    <source>
        <dbReference type="Proteomes" id="UP001460679"/>
    </source>
</evidence>
<name>A0ABZ2RR00_9BACT</name>
<proteinExistence type="predicted"/>
<dbReference type="Proteomes" id="UP001460679">
    <property type="component" value="Chromosome"/>
</dbReference>
<reference evidence="1" key="1">
    <citation type="submission" date="2024-03" db="EMBL/GenBank/DDBJ databases">
        <title>Complete genome sequence of Mycoplasma gypis type strain B1/T1.</title>
        <authorList>
            <person name="Spergser J."/>
        </authorList>
    </citation>
    <scope>NUCLEOTIDE SEQUENCE [LARGE SCALE GENOMIC DNA]</scope>
    <source>
        <strain evidence="1">B1/T1</strain>
    </source>
</reference>
<accession>A0ABZ2RR00</accession>
<keyword evidence="2" id="KW-1185">Reference proteome</keyword>
<dbReference type="RefSeq" id="WP_205498742.1">
    <property type="nucleotide sequence ID" value="NZ_CP148066.1"/>
</dbReference>
<evidence type="ECO:0000313" key="1">
    <source>
        <dbReference type="EMBL" id="WXL28511.1"/>
    </source>
</evidence>
<gene>
    <name evidence="1" type="ORF">WG616_00560</name>
</gene>